<dbReference type="InterPro" id="IPR015940">
    <property type="entry name" value="UBA"/>
</dbReference>
<dbReference type="EMBL" id="NIVC01000512">
    <property type="protein sequence ID" value="PAA81801.1"/>
    <property type="molecule type" value="Genomic_DNA"/>
</dbReference>
<dbReference type="OrthoDB" id="10016665at2759"/>
<feature type="domain" description="Ubiquitin-like" evidence="3">
    <location>
        <begin position="8"/>
        <end position="65"/>
    </location>
</feature>
<feature type="region of interest" description="Disordered" evidence="1">
    <location>
        <begin position="236"/>
        <end position="286"/>
    </location>
</feature>
<dbReference type="EMBL" id="NIVC01000511">
    <property type="protein sequence ID" value="PAA81835.1"/>
    <property type="molecule type" value="Genomic_DNA"/>
</dbReference>
<feature type="compositionally biased region" description="Polar residues" evidence="1">
    <location>
        <begin position="253"/>
        <end position="265"/>
    </location>
</feature>
<dbReference type="SUPFAM" id="SSF46934">
    <property type="entry name" value="UBA-like"/>
    <property type="match status" value="1"/>
</dbReference>
<dbReference type="InterPro" id="IPR029071">
    <property type="entry name" value="Ubiquitin-like_domsf"/>
</dbReference>
<dbReference type="InterPro" id="IPR009060">
    <property type="entry name" value="UBA-like_sf"/>
</dbReference>
<evidence type="ECO:0000313" key="6">
    <source>
        <dbReference type="Proteomes" id="UP000215902"/>
    </source>
</evidence>
<feature type="region of interest" description="Disordered" evidence="1">
    <location>
        <begin position="330"/>
        <end position="362"/>
    </location>
</feature>
<evidence type="ECO:0008006" key="7">
    <source>
        <dbReference type="Google" id="ProtNLM"/>
    </source>
</evidence>
<evidence type="ECO:0000256" key="1">
    <source>
        <dbReference type="SAM" id="MobiDB-lite"/>
    </source>
</evidence>
<feature type="region of interest" description="Disordered" evidence="1">
    <location>
        <begin position="170"/>
        <end position="192"/>
    </location>
</feature>
<dbReference type="InterPro" id="IPR000626">
    <property type="entry name" value="Ubiquitin-like_dom"/>
</dbReference>
<evidence type="ECO:0000313" key="4">
    <source>
        <dbReference type="EMBL" id="PAA81801.1"/>
    </source>
</evidence>
<feature type="compositionally biased region" description="Pro residues" evidence="1">
    <location>
        <begin position="240"/>
        <end position="252"/>
    </location>
</feature>
<sequence length="431" mass="47032">MRENNSPFCLEIRTPKGRFEFDAAPDSTISELRARIAEKMETDPGRVQLLAGGKTAPADGSLAEFLTPSPALSASAQPGMGLNNYRIYAICDRPPPKQPETPEAAEKSAKAREEVLDLMPSHIREDLDSGSTRFVDMVASWQHRMLENPENTRLQLQSRETRDLLACMRSPKPPTPAPHGQAPPIGLIGSDALIGEPQSNKQLQELLSKQQQQLNSSNQVANIHQDIKFYQRMMQESMRMPPPPPPPPPQPTRGPSVQSKPTTHGTPVGEQQRPGGVSDRSDSQLSNVKNQRAVEAYKQAKENLQLLQQEAPELLPALMQESGLGNNLALATTSQQPNPEPRQQEQAAIRRQNQSGGNPLDQMPELFEQFMKSLGGGLGGGLGDEGSDYSHLVPQLRDMGFTDDTASLLALQVTNGDLNAAVEILSQQGES</sequence>
<keyword evidence="6" id="KW-1185">Reference proteome</keyword>
<evidence type="ECO:0000259" key="2">
    <source>
        <dbReference type="PROSITE" id="PS50030"/>
    </source>
</evidence>
<comment type="caution">
    <text evidence="5">The sequence shown here is derived from an EMBL/GenBank/DDBJ whole genome shotgun (WGS) entry which is preliminary data.</text>
</comment>
<protein>
    <recommendedName>
        <fullName evidence="7">UBA domain-containing protein</fullName>
    </recommendedName>
</protein>
<dbReference type="Pfam" id="PF00627">
    <property type="entry name" value="UBA"/>
    <property type="match status" value="1"/>
</dbReference>
<dbReference type="PROSITE" id="PS50053">
    <property type="entry name" value="UBIQUITIN_2"/>
    <property type="match status" value="1"/>
</dbReference>
<name>A0A267G716_9PLAT</name>
<dbReference type="PROSITE" id="PS50030">
    <property type="entry name" value="UBA"/>
    <property type="match status" value="1"/>
</dbReference>
<dbReference type="Proteomes" id="UP000215902">
    <property type="component" value="Unassembled WGS sequence"/>
</dbReference>
<dbReference type="SMART" id="SM00165">
    <property type="entry name" value="UBA"/>
    <property type="match status" value="1"/>
</dbReference>
<dbReference type="SUPFAM" id="SSF54236">
    <property type="entry name" value="Ubiquitin-like"/>
    <property type="match status" value="1"/>
</dbReference>
<proteinExistence type="predicted"/>
<gene>
    <name evidence="5" type="ORF">BOX15_Mlig023700g2</name>
    <name evidence="4" type="ORF">BOX15_Mlig023700g3</name>
</gene>
<feature type="domain" description="UBA" evidence="2">
    <location>
        <begin position="386"/>
        <end position="428"/>
    </location>
</feature>
<dbReference type="Gene3D" id="3.10.20.90">
    <property type="entry name" value="Phosphatidylinositol 3-kinase Catalytic Subunit, Chain A, domain 1"/>
    <property type="match status" value="1"/>
</dbReference>
<organism evidence="5 6">
    <name type="scientific">Macrostomum lignano</name>
    <dbReference type="NCBI Taxonomy" id="282301"/>
    <lineage>
        <taxon>Eukaryota</taxon>
        <taxon>Metazoa</taxon>
        <taxon>Spiralia</taxon>
        <taxon>Lophotrochozoa</taxon>
        <taxon>Platyhelminthes</taxon>
        <taxon>Rhabditophora</taxon>
        <taxon>Macrostomorpha</taxon>
        <taxon>Macrostomida</taxon>
        <taxon>Macrostomidae</taxon>
        <taxon>Macrostomum</taxon>
    </lineage>
</organism>
<reference evidence="5 6" key="1">
    <citation type="submission" date="2017-06" db="EMBL/GenBank/DDBJ databases">
        <title>A platform for efficient transgenesis in Macrostomum lignano, a flatworm model organism for stem cell research.</title>
        <authorList>
            <person name="Berezikov E."/>
        </authorList>
    </citation>
    <scope>NUCLEOTIDE SEQUENCE [LARGE SCALE GENOMIC DNA]</scope>
    <source>
        <strain evidence="5">DV1</strain>
        <tissue evidence="5">Whole organism</tissue>
    </source>
</reference>
<evidence type="ECO:0000259" key="3">
    <source>
        <dbReference type="PROSITE" id="PS50053"/>
    </source>
</evidence>
<dbReference type="Gene3D" id="1.10.8.10">
    <property type="entry name" value="DNA helicase RuvA subunit, C-terminal domain"/>
    <property type="match status" value="1"/>
</dbReference>
<evidence type="ECO:0000313" key="5">
    <source>
        <dbReference type="EMBL" id="PAA81835.1"/>
    </source>
</evidence>
<dbReference type="STRING" id="282301.A0A267G716"/>
<dbReference type="AlphaFoldDB" id="A0A267G716"/>
<accession>A0A267G716</accession>